<protein>
    <recommendedName>
        <fullName evidence="3">Phage transcriptional regulator, RinA family</fullName>
    </recommendedName>
</protein>
<sequence>MTKKLEDLIKIPTEIKDNKKHFYHNTKILLKMYPKVLWKINNELDDIYEECSQCTTLSLKEFIDILDEDINKSRLEERLKNIIYSNSIVKVIDRAMEILKSYPSNGEIYYELLKHSFMAVNKPGESNLLEQFSMSRSTYFRMKREAINLLGIILWGYELPRIINMI</sequence>
<gene>
    <name evidence="1" type="ORF">QOZ93_000850</name>
</gene>
<evidence type="ECO:0008006" key="3">
    <source>
        <dbReference type="Google" id="ProtNLM"/>
    </source>
</evidence>
<name>A0ABU0JPV8_HATLI</name>
<dbReference type="Proteomes" id="UP001224418">
    <property type="component" value="Unassembled WGS sequence"/>
</dbReference>
<evidence type="ECO:0000313" key="1">
    <source>
        <dbReference type="EMBL" id="MDQ0479121.1"/>
    </source>
</evidence>
<keyword evidence="2" id="KW-1185">Reference proteome</keyword>
<comment type="caution">
    <text evidence="1">The sequence shown here is derived from an EMBL/GenBank/DDBJ whole genome shotgun (WGS) entry which is preliminary data.</text>
</comment>
<evidence type="ECO:0000313" key="2">
    <source>
        <dbReference type="Proteomes" id="UP001224418"/>
    </source>
</evidence>
<dbReference type="EMBL" id="JAUSWN010000005">
    <property type="protein sequence ID" value="MDQ0479121.1"/>
    <property type="molecule type" value="Genomic_DNA"/>
</dbReference>
<reference evidence="1 2" key="1">
    <citation type="submission" date="2023-07" db="EMBL/GenBank/DDBJ databases">
        <title>Genomic Encyclopedia of Type Strains, Phase IV (KMG-IV): sequencing the most valuable type-strain genomes for metagenomic binning, comparative biology and taxonomic classification.</title>
        <authorList>
            <person name="Goeker M."/>
        </authorList>
    </citation>
    <scope>NUCLEOTIDE SEQUENCE [LARGE SCALE GENOMIC DNA]</scope>
    <source>
        <strain evidence="1 2">DSM 1400</strain>
    </source>
</reference>
<proteinExistence type="predicted"/>
<accession>A0ABU0JPV8</accession>
<organism evidence="1 2">
    <name type="scientific">Hathewaya limosa</name>
    <name type="common">Clostridium limosum</name>
    <dbReference type="NCBI Taxonomy" id="1536"/>
    <lineage>
        <taxon>Bacteria</taxon>
        <taxon>Bacillati</taxon>
        <taxon>Bacillota</taxon>
        <taxon>Clostridia</taxon>
        <taxon>Eubacteriales</taxon>
        <taxon>Clostridiaceae</taxon>
        <taxon>Hathewaya</taxon>
    </lineage>
</organism>
<dbReference type="RefSeq" id="WP_307355229.1">
    <property type="nucleotide sequence ID" value="NZ_BAAACJ010000009.1"/>
</dbReference>